<evidence type="ECO:0000313" key="5">
    <source>
        <dbReference type="Proteomes" id="UP000078348"/>
    </source>
</evidence>
<evidence type="ECO:0000313" key="4">
    <source>
        <dbReference type="EMBL" id="OAO12985.1"/>
    </source>
</evidence>
<dbReference type="CDD" id="cd04301">
    <property type="entry name" value="NAT_SF"/>
    <property type="match status" value="1"/>
</dbReference>
<evidence type="ECO:0000256" key="1">
    <source>
        <dbReference type="ARBA" id="ARBA00022679"/>
    </source>
</evidence>
<dbReference type="OrthoDB" id="10264728at2759"/>
<protein>
    <submittedName>
        <fullName evidence="4">N-acetyltransferase 5</fullName>
    </submittedName>
</protein>
<keyword evidence="5" id="KW-1185">Reference proteome</keyword>
<feature type="domain" description="N-acetyltransferase" evidence="3">
    <location>
        <begin position="1"/>
        <end position="152"/>
    </location>
</feature>
<dbReference type="Proteomes" id="UP000078348">
    <property type="component" value="Unassembled WGS sequence"/>
</dbReference>
<organism evidence="4 5">
    <name type="scientific">Blastocystis sp. subtype 1 (strain ATCC 50177 / NandII)</name>
    <dbReference type="NCBI Taxonomy" id="478820"/>
    <lineage>
        <taxon>Eukaryota</taxon>
        <taxon>Sar</taxon>
        <taxon>Stramenopiles</taxon>
        <taxon>Bigyra</taxon>
        <taxon>Opalozoa</taxon>
        <taxon>Opalinata</taxon>
        <taxon>Blastocystidae</taxon>
        <taxon>Blastocystis</taxon>
    </lineage>
</organism>
<reference evidence="4 5" key="1">
    <citation type="submission" date="2016-05" db="EMBL/GenBank/DDBJ databases">
        <title>Nuclear genome of Blastocystis sp. subtype 1 NandII.</title>
        <authorList>
            <person name="Gentekaki E."/>
            <person name="Curtis B."/>
            <person name="Stairs C."/>
            <person name="Eme L."/>
            <person name="Herman E."/>
            <person name="Klimes V."/>
            <person name="Arias M.C."/>
            <person name="Elias M."/>
            <person name="Hilliou F."/>
            <person name="Klute M."/>
            <person name="Malik S.-B."/>
            <person name="Pightling A."/>
            <person name="Rachubinski R."/>
            <person name="Salas D."/>
            <person name="Schlacht A."/>
            <person name="Suga H."/>
            <person name="Archibald J."/>
            <person name="Ball S.G."/>
            <person name="Clark G."/>
            <person name="Dacks J."/>
            <person name="Van Der Giezen M."/>
            <person name="Tsaousis A."/>
            <person name="Roger A."/>
        </authorList>
    </citation>
    <scope>NUCLEOTIDE SEQUENCE [LARGE SCALE GENOMIC DNA]</scope>
    <source>
        <strain evidence="5">ATCC 50177 / NandII</strain>
    </source>
</reference>
<evidence type="ECO:0000259" key="3">
    <source>
        <dbReference type="PROSITE" id="PS51186"/>
    </source>
</evidence>
<proteinExistence type="predicted"/>
<keyword evidence="1 4" id="KW-0808">Transferase</keyword>
<dbReference type="PROSITE" id="PS51186">
    <property type="entry name" value="GNAT"/>
    <property type="match status" value="1"/>
</dbReference>
<dbReference type="STRING" id="478820.A0A196S7F5"/>
<evidence type="ECO:0000256" key="2">
    <source>
        <dbReference type="ARBA" id="ARBA00023315"/>
    </source>
</evidence>
<dbReference type="GO" id="GO:0004596">
    <property type="term" value="F:protein-N-terminal amino-acid acetyltransferase activity"/>
    <property type="evidence" value="ECO:0007669"/>
    <property type="project" value="TreeGrafter"/>
</dbReference>
<sequence length="177" mass="20587">MRLFTTDDLFTVANYNLDKWTNTFTMDFYLTYMTKWSDLFFAEEAPNGEVVGIGVGKVEGDLLPEKKDWRGHVSVLTIAPEYRRIGYSQRFMKYIEDVSELVDNAFFVDLFVRVDNALAVSLYKKLQYSVYRHILEYYGTGTDAYDMRRALPRDTTKSTIIPPYDKPIHVSKIVSTL</sequence>
<dbReference type="EMBL" id="LXWW01000486">
    <property type="protein sequence ID" value="OAO12985.1"/>
    <property type="molecule type" value="Genomic_DNA"/>
</dbReference>
<dbReference type="InterPro" id="IPR000182">
    <property type="entry name" value="GNAT_dom"/>
</dbReference>
<dbReference type="Gene3D" id="3.40.630.30">
    <property type="match status" value="1"/>
</dbReference>
<name>A0A196S7F5_BLAHN</name>
<dbReference type="PANTHER" id="PTHR45910:SF1">
    <property type="entry name" value="N-ALPHA-ACETYLTRANSFERASE 20"/>
    <property type="match status" value="1"/>
</dbReference>
<dbReference type="PANTHER" id="PTHR45910">
    <property type="entry name" value="N-ALPHA-ACETYLTRANSFERASE 20"/>
    <property type="match status" value="1"/>
</dbReference>
<keyword evidence="2" id="KW-0012">Acyltransferase</keyword>
<comment type="caution">
    <text evidence="4">The sequence shown here is derived from an EMBL/GenBank/DDBJ whole genome shotgun (WGS) entry which is preliminary data.</text>
</comment>
<gene>
    <name evidence="4" type="ORF">AV274_5360</name>
</gene>
<accession>A0A196S7F5</accession>
<dbReference type="InterPro" id="IPR016181">
    <property type="entry name" value="Acyl_CoA_acyltransferase"/>
</dbReference>
<dbReference type="SUPFAM" id="SSF55729">
    <property type="entry name" value="Acyl-CoA N-acyltransferases (Nat)"/>
    <property type="match status" value="1"/>
</dbReference>
<dbReference type="AlphaFoldDB" id="A0A196S7F5"/>
<dbReference type="InterPro" id="IPR051646">
    <property type="entry name" value="NatB_acetyltransferase_subunit"/>
</dbReference>
<dbReference type="GO" id="GO:0031416">
    <property type="term" value="C:NatB complex"/>
    <property type="evidence" value="ECO:0007669"/>
    <property type="project" value="TreeGrafter"/>
</dbReference>
<dbReference type="Pfam" id="PF00583">
    <property type="entry name" value="Acetyltransf_1"/>
    <property type="match status" value="1"/>
</dbReference>